<organism evidence="2 3">
    <name type="scientific">Cryptococcus depauperatus CBS 7841</name>
    <dbReference type="NCBI Taxonomy" id="1295531"/>
    <lineage>
        <taxon>Eukaryota</taxon>
        <taxon>Fungi</taxon>
        <taxon>Dikarya</taxon>
        <taxon>Basidiomycota</taxon>
        <taxon>Agaricomycotina</taxon>
        <taxon>Tremellomycetes</taxon>
        <taxon>Tremellales</taxon>
        <taxon>Cryptococcaceae</taxon>
        <taxon>Cryptococcus</taxon>
    </lineage>
</organism>
<evidence type="ECO:0000313" key="2">
    <source>
        <dbReference type="EMBL" id="WVN90708.1"/>
    </source>
</evidence>
<reference evidence="2" key="2">
    <citation type="journal article" date="2022" name="Elife">
        <title>Obligate sexual reproduction of a homothallic fungus closely related to the Cryptococcus pathogenic species complex.</title>
        <authorList>
            <person name="Passer A.R."/>
            <person name="Clancey S.A."/>
            <person name="Shea T."/>
            <person name="David-Palma M."/>
            <person name="Averette A.F."/>
            <person name="Boekhout T."/>
            <person name="Porcel B.M."/>
            <person name="Nowrousian M."/>
            <person name="Cuomo C.A."/>
            <person name="Sun S."/>
            <person name="Heitman J."/>
            <person name="Coelho M.A."/>
        </authorList>
    </citation>
    <scope>NUCLEOTIDE SEQUENCE</scope>
    <source>
        <strain evidence="2">CBS 7841</strain>
    </source>
</reference>
<gene>
    <name evidence="2" type="ORF">L203_105950</name>
</gene>
<dbReference type="EMBL" id="CP143791">
    <property type="protein sequence ID" value="WVN90708.1"/>
    <property type="molecule type" value="Genomic_DNA"/>
</dbReference>
<evidence type="ECO:0000313" key="3">
    <source>
        <dbReference type="Proteomes" id="UP000094043"/>
    </source>
</evidence>
<keyword evidence="3" id="KW-1185">Reference proteome</keyword>
<feature type="compositionally biased region" description="Low complexity" evidence="1">
    <location>
        <begin position="8"/>
        <end position="23"/>
    </location>
</feature>
<feature type="region of interest" description="Disordered" evidence="1">
    <location>
        <begin position="60"/>
        <end position="136"/>
    </location>
</feature>
<sequence length="136" mass="15002">MSSPSIFQSTSHTPSSSQATSSKQAHKGKKRIAGGTGKKGKVFVEDKKDLLSLMSAITSSKETAQRDKITRAKKLAEGIQGKKGDRNEGTMRERMKKERELEAAKAKLLDKQKAKRRKKQGREVVEGTTQKRVGFA</sequence>
<dbReference type="RefSeq" id="XP_066071408.1">
    <property type="nucleotide sequence ID" value="XM_066215311.1"/>
</dbReference>
<evidence type="ECO:0000256" key="1">
    <source>
        <dbReference type="SAM" id="MobiDB-lite"/>
    </source>
</evidence>
<accession>A0AAJ8JYC5</accession>
<name>A0AAJ8JYC5_9TREE</name>
<dbReference type="GeneID" id="91090158"/>
<feature type="compositionally biased region" description="Polar residues" evidence="1">
    <location>
        <begin position="127"/>
        <end position="136"/>
    </location>
</feature>
<reference evidence="2" key="1">
    <citation type="submission" date="2016-06" db="EMBL/GenBank/DDBJ databases">
        <authorList>
            <person name="Cuomo C."/>
            <person name="Litvintseva A."/>
            <person name="Heitman J."/>
            <person name="Chen Y."/>
            <person name="Sun S."/>
            <person name="Springer D."/>
            <person name="Dromer F."/>
            <person name="Young S."/>
            <person name="Zeng Q."/>
            <person name="Chapman S."/>
            <person name="Gujja S."/>
            <person name="Saif S."/>
            <person name="Birren B."/>
        </authorList>
    </citation>
    <scope>NUCLEOTIDE SEQUENCE</scope>
    <source>
        <strain evidence="2">CBS 7841</strain>
    </source>
</reference>
<feature type="region of interest" description="Disordered" evidence="1">
    <location>
        <begin position="1"/>
        <end position="41"/>
    </location>
</feature>
<dbReference type="AlphaFoldDB" id="A0AAJ8JYC5"/>
<proteinExistence type="predicted"/>
<feature type="compositionally biased region" description="Basic and acidic residues" evidence="1">
    <location>
        <begin position="63"/>
        <end position="112"/>
    </location>
</feature>
<dbReference type="KEGG" id="cdep:91090158"/>
<reference evidence="2" key="3">
    <citation type="submission" date="2024-01" db="EMBL/GenBank/DDBJ databases">
        <authorList>
            <person name="Coelho M.A."/>
            <person name="David-Palma M."/>
            <person name="Shea T."/>
            <person name="Sun S."/>
            <person name="Cuomo C.A."/>
            <person name="Heitman J."/>
        </authorList>
    </citation>
    <scope>NUCLEOTIDE SEQUENCE</scope>
    <source>
        <strain evidence="2">CBS 7841</strain>
    </source>
</reference>
<protein>
    <submittedName>
        <fullName evidence="2">Uncharacterized protein</fullName>
    </submittedName>
</protein>
<dbReference type="Proteomes" id="UP000094043">
    <property type="component" value="Chromosome 8"/>
</dbReference>